<comment type="caution">
    <text evidence="1">The sequence shown here is derived from an EMBL/GenBank/DDBJ whole genome shotgun (WGS) entry which is preliminary data.</text>
</comment>
<dbReference type="RefSeq" id="WP_075367309.1">
    <property type="nucleotide sequence ID" value="NZ_MLBF01000083.1"/>
</dbReference>
<reference evidence="1 2" key="1">
    <citation type="submission" date="2016-09" db="EMBL/GenBank/DDBJ databases">
        <title>Complete genome of Desulfosporosinus sp. OL.</title>
        <authorList>
            <person name="Mardanov A."/>
            <person name="Beletsky A."/>
            <person name="Panova A."/>
            <person name="Karnachuk O."/>
            <person name="Ravin N."/>
        </authorList>
    </citation>
    <scope>NUCLEOTIDE SEQUENCE [LARGE SCALE GENOMIC DNA]</scope>
    <source>
        <strain evidence="1 2">OL</strain>
    </source>
</reference>
<dbReference type="Proteomes" id="UP000186102">
    <property type="component" value="Unassembled WGS sequence"/>
</dbReference>
<sequence>MEYIEGSPKNEIESKALEHFLEINKNNNTIKMKVSDSNIYIYPNDLHNGVVALCLENLRALYDDEKSKTTNDDRFMDYEIDGVVYKVQFVGFKELESIQPYGYYEKLEGNSG</sequence>
<evidence type="ECO:0000313" key="2">
    <source>
        <dbReference type="Proteomes" id="UP000186102"/>
    </source>
</evidence>
<proteinExistence type="predicted"/>
<accession>A0A1Q8QFY4</accession>
<organism evidence="1 2">
    <name type="scientific">Desulfosporosinus metallidurans</name>
    <dbReference type="NCBI Taxonomy" id="1888891"/>
    <lineage>
        <taxon>Bacteria</taxon>
        <taxon>Bacillati</taxon>
        <taxon>Bacillota</taxon>
        <taxon>Clostridia</taxon>
        <taxon>Eubacteriales</taxon>
        <taxon>Desulfitobacteriaceae</taxon>
        <taxon>Desulfosporosinus</taxon>
    </lineage>
</organism>
<gene>
    <name evidence="1" type="ORF">DSOL_5072</name>
</gene>
<keyword evidence="2" id="KW-1185">Reference proteome</keyword>
<dbReference type="EMBL" id="MLBF01000083">
    <property type="protein sequence ID" value="OLN26244.1"/>
    <property type="molecule type" value="Genomic_DNA"/>
</dbReference>
<evidence type="ECO:0000313" key="1">
    <source>
        <dbReference type="EMBL" id="OLN26244.1"/>
    </source>
</evidence>
<protein>
    <submittedName>
        <fullName evidence="1">Uncharacterized protein</fullName>
    </submittedName>
</protein>
<dbReference type="AlphaFoldDB" id="A0A1Q8QFY4"/>
<name>A0A1Q8QFY4_9FIRM</name>